<keyword evidence="5" id="KW-0539">Nucleus</keyword>
<accession>A0A2H3JLH9</accession>
<evidence type="ECO:0000256" key="4">
    <source>
        <dbReference type="ARBA" id="ARBA00023125"/>
    </source>
</evidence>
<protein>
    <submittedName>
        <fullName evidence="9">Uncharacterized protein</fullName>
    </submittedName>
</protein>
<dbReference type="PANTHER" id="PTHR12748">
    <property type="entry name" value="ORIGIN RECOGNITION COMPLEX SUBUNIT 3"/>
    <property type="match status" value="1"/>
</dbReference>
<sequence length="789" mass="89264">MQTQDRDLEDPTQTCVYIPPYGGEDDDGSPSQLYTPEQWRDLPDGFQIRLQSYRAAWSKCLNRVQSIVHALHRPVAEAVVRHVRSAHIDVLPCIPHSELPVVAITGGDHSLYAEIIQHLNMQTADADDSALLDSHLDMDTQPRPSMMIHLHPADCPNLASMMKAIVTNFVYQDDSSDLPVKRRPAASLASYDINMLRAWYDSQERVQSLVIFLHDFEQLDAAVVQDALYICSLHAEHLPLTFILGMNSPPTPSYLHSTYPRSTLSLLRVETVNAPSGRDVVEEVIMKTFFDPDFEPDIMLGPGVFDFLIDFATRHTASLDAVITILQLAYMKHFTEPLTALAHPDLGTPNEDAARVKLQRADSKPFFDALRARLTHACARPSDSNFEDDDSFVAVQAAHDAWRERARKVRVGLAVAQIVREHGLGRGNRDGEREEDATALEFVSRVLRGRSARDVKWLGMVFKKLTGLRLRAVLAALVAFFRMLNERSPKYENIPIHMESSLAQLPDIDSRSSVESGREEMLDPVGRDPEVVRVSEALSVWLVTFLEQHLVRLDEGVLWDLWYTGSSPLPSELINPAPRATVVAGLSYPHDFIHMHDRLLRAHVRAADTLHHARASTSPMLDASEDEDNARVPPLRELPDTSILFRLYMEAGRMVNAYDWFQAFAVVLESQRRQLKRRARSTENERDAASKTPTRVNRYGVPKVDGRSKSREDDTSDGELTEQENGRNTVDEEDEEVDGDEDEEEVEEWRVEVHARFIRALHELDHMGFVKHTGRKADHVIRTVHDVLD</sequence>
<dbReference type="EMBL" id="KB467931">
    <property type="protein sequence ID" value="PCH37494.1"/>
    <property type="molecule type" value="Genomic_DNA"/>
</dbReference>
<dbReference type="OrthoDB" id="10265211at2759"/>
<comment type="similarity">
    <text evidence="2">Belongs to the ORC3 family.</text>
</comment>
<dbReference type="InterPro" id="IPR020795">
    <property type="entry name" value="ORC3"/>
</dbReference>
<evidence type="ECO:0000256" key="1">
    <source>
        <dbReference type="ARBA" id="ARBA00004123"/>
    </source>
</evidence>
<feature type="domain" description="Origin recognition complex subunit 3 N-terminal" evidence="7">
    <location>
        <begin position="46"/>
        <end position="336"/>
    </location>
</feature>
<comment type="subcellular location">
    <subcellularLocation>
        <location evidence="1">Nucleus</location>
    </subcellularLocation>
</comment>
<feature type="compositionally biased region" description="Basic and acidic residues" evidence="6">
    <location>
        <begin position="680"/>
        <end position="689"/>
    </location>
</feature>
<proteinExistence type="inferred from homology"/>
<dbReference type="Proteomes" id="UP000218811">
    <property type="component" value="Unassembled WGS sequence"/>
</dbReference>
<evidence type="ECO:0000313" key="9">
    <source>
        <dbReference type="EMBL" id="PCH37494.1"/>
    </source>
</evidence>
<evidence type="ECO:0000259" key="7">
    <source>
        <dbReference type="Pfam" id="PF07034"/>
    </source>
</evidence>
<dbReference type="PANTHER" id="PTHR12748:SF0">
    <property type="entry name" value="ORIGIN RECOGNITION COMPLEX SUBUNIT 3"/>
    <property type="match status" value="1"/>
</dbReference>
<evidence type="ECO:0000256" key="2">
    <source>
        <dbReference type="ARBA" id="ARBA00010977"/>
    </source>
</evidence>
<evidence type="ECO:0000313" key="10">
    <source>
        <dbReference type="Proteomes" id="UP000218811"/>
    </source>
</evidence>
<keyword evidence="4" id="KW-0238">DNA-binding</keyword>
<evidence type="ECO:0000256" key="5">
    <source>
        <dbReference type="ARBA" id="ARBA00023242"/>
    </source>
</evidence>
<dbReference type="CDD" id="cd20704">
    <property type="entry name" value="Orc3"/>
    <property type="match status" value="2"/>
</dbReference>
<dbReference type="GO" id="GO:0006270">
    <property type="term" value="P:DNA replication initiation"/>
    <property type="evidence" value="ECO:0007669"/>
    <property type="project" value="TreeGrafter"/>
</dbReference>
<dbReference type="InterPro" id="IPR045667">
    <property type="entry name" value="ORC3_N"/>
</dbReference>
<gene>
    <name evidence="9" type="ORF">WOLCODRAFT_134564</name>
</gene>
<dbReference type="Pfam" id="PF18137">
    <property type="entry name" value="WHD_ORC"/>
    <property type="match status" value="1"/>
</dbReference>
<evidence type="ECO:0000256" key="3">
    <source>
        <dbReference type="ARBA" id="ARBA00022705"/>
    </source>
</evidence>
<dbReference type="STRING" id="742152.A0A2H3JLH9"/>
<evidence type="ECO:0000259" key="8">
    <source>
        <dbReference type="Pfam" id="PF18137"/>
    </source>
</evidence>
<dbReference type="Pfam" id="PF07034">
    <property type="entry name" value="ORC3_N"/>
    <property type="match status" value="1"/>
</dbReference>
<reference evidence="9 10" key="1">
    <citation type="journal article" date="2012" name="Science">
        <title>The Paleozoic origin of enzymatic lignin decomposition reconstructed from 31 fungal genomes.</title>
        <authorList>
            <person name="Floudas D."/>
            <person name="Binder M."/>
            <person name="Riley R."/>
            <person name="Barry K."/>
            <person name="Blanchette R.A."/>
            <person name="Henrissat B."/>
            <person name="Martinez A.T."/>
            <person name="Otillar R."/>
            <person name="Spatafora J.W."/>
            <person name="Yadav J.S."/>
            <person name="Aerts A."/>
            <person name="Benoit I."/>
            <person name="Boyd A."/>
            <person name="Carlson A."/>
            <person name="Copeland A."/>
            <person name="Coutinho P.M."/>
            <person name="de Vries R.P."/>
            <person name="Ferreira P."/>
            <person name="Findley K."/>
            <person name="Foster B."/>
            <person name="Gaskell J."/>
            <person name="Glotzer D."/>
            <person name="Gorecki P."/>
            <person name="Heitman J."/>
            <person name="Hesse C."/>
            <person name="Hori C."/>
            <person name="Igarashi K."/>
            <person name="Jurgens J.A."/>
            <person name="Kallen N."/>
            <person name="Kersten P."/>
            <person name="Kohler A."/>
            <person name="Kuees U."/>
            <person name="Kumar T.K.A."/>
            <person name="Kuo A."/>
            <person name="LaButti K."/>
            <person name="Larrondo L.F."/>
            <person name="Lindquist E."/>
            <person name="Ling A."/>
            <person name="Lombard V."/>
            <person name="Lucas S."/>
            <person name="Lundell T."/>
            <person name="Martin R."/>
            <person name="McLaughlin D.J."/>
            <person name="Morgenstern I."/>
            <person name="Morin E."/>
            <person name="Murat C."/>
            <person name="Nagy L.G."/>
            <person name="Nolan M."/>
            <person name="Ohm R.A."/>
            <person name="Patyshakuliyeva A."/>
            <person name="Rokas A."/>
            <person name="Ruiz-Duenas F.J."/>
            <person name="Sabat G."/>
            <person name="Salamov A."/>
            <person name="Samejima M."/>
            <person name="Schmutz J."/>
            <person name="Slot J.C."/>
            <person name="St John F."/>
            <person name="Stenlid J."/>
            <person name="Sun H."/>
            <person name="Sun S."/>
            <person name="Syed K."/>
            <person name="Tsang A."/>
            <person name="Wiebenga A."/>
            <person name="Young D."/>
            <person name="Pisabarro A."/>
            <person name="Eastwood D.C."/>
            <person name="Martin F."/>
            <person name="Cullen D."/>
            <person name="Grigoriev I.V."/>
            <person name="Hibbett D.S."/>
        </authorList>
    </citation>
    <scope>NUCLEOTIDE SEQUENCE [LARGE SCALE GENOMIC DNA]</scope>
    <source>
        <strain evidence="9 10">MD-104</strain>
    </source>
</reference>
<dbReference type="GO" id="GO:0003688">
    <property type="term" value="F:DNA replication origin binding"/>
    <property type="evidence" value="ECO:0007669"/>
    <property type="project" value="TreeGrafter"/>
</dbReference>
<dbReference type="InterPro" id="IPR040855">
    <property type="entry name" value="ORC_WH_C"/>
</dbReference>
<feature type="region of interest" description="Disordered" evidence="6">
    <location>
        <begin position="677"/>
        <end position="746"/>
    </location>
</feature>
<dbReference type="GO" id="GO:0031261">
    <property type="term" value="C:DNA replication preinitiation complex"/>
    <property type="evidence" value="ECO:0007669"/>
    <property type="project" value="TreeGrafter"/>
</dbReference>
<name>A0A2H3JLH9_WOLCO</name>
<evidence type="ECO:0000256" key="6">
    <source>
        <dbReference type="SAM" id="MobiDB-lite"/>
    </source>
</evidence>
<dbReference type="GO" id="GO:0005656">
    <property type="term" value="C:nuclear pre-replicative complex"/>
    <property type="evidence" value="ECO:0007669"/>
    <property type="project" value="TreeGrafter"/>
</dbReference>
<organism evidence="9 10">
    <name type="scientific">Wolfiporia cocos (strain MD-104)</name>
    <name type="common">Brown rot fungus</name>
    <dbReference type="NCBI Taxonomy" id="742152"/>
    <lineage>
        <taxon>Eukaryota</taxon>
        <taxon>Fungi</taxon>
        <taxon>Dikarya</taxon>
        <taxon>Basidiomycota</taxon>
        <taxon>Agaricomycotina</taxon>
        <taxon>Agaricomycetes</taxon>
        <taxon>Polyporales</taxon>
        <taxon>Phaeolaceae</taxon>
        <taxon>Wolfiporia</taxon>
    </lineage>
</organism>
<dbReference type="OMA" id="YCLMEHY"/>
<feature type="compositionally biased region" description="Basic and acidic residues" evidence="6">
    <location>
        <begin position="704"/>
        <end position="713"/>
    </location>
</feature>
<feature type="compositionally biased region" description="Acidic residues" evidence="6">
    <location>
        <begin position="731"/>
        <end position="746"/>
    </location>
</feature>
<keyword evidence="10" id="KW-1185">Reference proteome</keyword>
<dbReference type="GO" id="GO:0005664">
    <property type="term" value="C:nuclear origin of replication recognition complex"/>
    <property type="evidence" value="ECO:0007669"/>
    <property type="project" value="InterPro"/>
</dbReference>
<dbReference type="AlphaFoldDB" id="A0A2H3JLH9"/>
<feature type="domain" description="Origin recognition complex subunit 3 winged helix C-terminal" evidence="8">
    <location>
        <begin position="579"/>
        <end position="784"/>
    </location>
</feature>
<keyword evidence="3" id="KW-0235">DNA replication</keyword>
<feature type="region of interest" description="Disordered" evidence="6">
    <location>
        <begin position="615"/>
        <end position="634"/>
    </location>
</feature>